<dbReference type="STRING" id="1453498.LG45_06265"/>
<dbReference type="AlphaFoldDB" id="A0A095UZ92"/>
<dbReference type="Proteomes" id="UP000029554">
    <property type="component" value="Unassembled WGS sequence"/>
</dbReference>
<dbReference type="OrthoDB" id="1097811at2"/>
<gene>
    <name evidence="1" type="ORF">LG45_06265</name>
</gene>
<dbReference type="eggNOG" id="ENOG5030YVB">
    <property type="taxonomic scope" value="Bacteria"/>
</dbReference>
<dbReference type="SUPFAM" id="SSF46955">
    <property type="entry name" value="Putative DNA-binding domain"/>
    <property type="match status" value="1"/>
</dbReference>
<reference evidence="1 2" key="1">
    <citation type="submission" date="2014-09" db="EMBL/GenBank/DDBJ databases">
        <title>Whole Genome Shotgun of Flavobacterium aquatile LMG 4008.</title>
        <authorList>
            <person name="Gale A.N."/>
            <person name="Pipes S.E."/>
            <person name="Newman J.D."/>
        </authorList>
    </citation>
    <scope>NUCLEOTIDE SEQUENCE [LARGE SCALE GENOMIC DNA]</scope>
    <source>
        <strain evidence="1 2">LMG 4008</strain>
    </source>
</reference>
<sequence length="98" mass="11484">MTKQNEKLLVQLNVNELQELIAKSQTELLNKLIKVIQLNPIENDEEKIYSRKETAKLLNVSVETLFHWNNKKILEAKKMGNRVYYLKNDVMNKLNSVA</sequence>
<dbReference type="InterPro" id="IPR009061">
    <property type="entry name" value="DNA-bd_dom_put_sf"/>
</dbReference>
<protein>
    <submittedName>
        <fullName evidence="1">Uncharacterized protein</fullName>
    </submittedName>
</protein>
<accession>A0A095UZ92</accession>
<evidence type="ECO:0000313" key="2">
    <source>
        <dbReference type="Proteomes" id="UP000029554"/>
    </source>
</evidence>
<comment type="caution">
    <text evidence="1">The sequence shown here is derived from an EMBL/GenBank/DDBJ whole genome shotgun (WGS) entry which is preliminary data.</text>
</comment>
<dbReference type="Gene3D" id="1.10.1660.10">
    <property type="match status" value="1"/>
</dbReference>
<keyword evidence="2" id="KW-1185">Reference proteome</keyword>
<dbReference type="EMBL" id="JRHH01000003">
    <property type="protein sequence ID" value="KGD67910.1"/>
    <property type="molecule type" value="Genomic_DNA"/>
</dbReference>
<name>A0A095UZ92_9FLAO</name>
<organism evidence="1 2">
    <name type="scientific">Flavobacterium aquatile LMG 4008 = ATCC 11947</name>
    <dbReference type="NCBI Taxonomy" id="1453498"/>
    <lineage>
        <taxon>Bacteria</taxon>
        <taxon>Pseudomonadati</taxon>
        <taxon>Bacteroidota</taxon>
        <taxon>Flavobacteriia</taxon>
        <taxon>Flavobacteriales</taxon>
        <taxon>Flavobacteriaceae</taxon>
        <taxon>Flavobacterium</taxon>
    </lineage>
</organism>
<evidence type="ECO:0000313" key="1">
    <source>
        <dbReference type="EMBL" id="KGD67910.1"/>
    </source>
</evidence>
<dbReference type="RefSeq" id="WP_035125484.1">
    <property type="nucleotide sequence ID" value="NZ_JRHH01000003.1"/>
</dbReference>
<proteinExistence type="predicted"/>